<dbReference type="AlphaFoldDB" id="A0A8G1QZL1"/>
<accession>A0A8G1QZL1</accession>
<evidence type="ECO:0000313" key="1">
    <source>
        <dbReference type="EMBL" id="RAH56477.1"/>
    </source>
</evidence>
<protein>
    <submittedName>
        <fullName evidence="1">Uncharacterized protein</fullName>
    </submittedName>
</protein>
<keyword evidence="2" id="KW-1185">Reference proteome</keyword>
<reference evidence="1 2" key="1">
    <citation type="submission" date="2018-02" db="EMBL/GenBank/DDBJ databases">
        <title>The genomes of Aspergillus section Nigri reveals drivers in fungal speciation.</title>
        <authorList>
            <consortium name="DOE Joint Genome Institute"/>
            <person name="Vesth T.C."/>
            <person name="Nybo J."/>
            <person name="Theobald S."/>
            <person name="Brandl J."/>
            <person name="Frisvad J.C."/>
            <person name="Nielsen K.F."/>
            <person name="Lyhne E.K."/>
            <person name="Kogle M.E."/>
            <person name="Kuo A."/>
            <person name="Riley R."/>
            <person name="Clum A."/>
            <person name="Nolan M."/>
            <person name="Lipzen A."/>
            <person name="Salamov A."/>
            <person name="Henrissat B."/>
            <person name="Wiebenga A."/>
            <person name="De vries R.P."/>
            <person name="Grigoriev I.V."/>
            <person name="Mortensen U.H."/>
            <person name="Andersen M.R."/>
            <person name="Baker S.E."/>
        </authorList>
    </citation>
    <scope>NUCLEOTIDE SEQUENCE [LARGE SCALE GENOMIC DNA]</scope>
    <source>
        <strain evidence="1 2">CBS 112811</strain>
    </source>
</reference>
<dbReference type="Proteomes" id="UP000249526">
    <property type="component" value="Unassembled WGS sequence"/>
</dbReference>
<dbReference type="GeneID" id="37163789"/>
<evidence type="ECO:0000313" key="2">
    <source>
        <dbReference type="Proteomes" id="UP000249526"/>
    </source>
</evidence>
<dbReference type="RefSeq" id="XP_025514399.1">
    <property type="nucleotide sequence ID" value="XM_025660387.1"/>
</dbReference>
<name>A0A8G1QZL1_9EURO</name>
<gene>
    <name evidence="1" type="ORF">BO85DRAFT_450499</name>
</gene>
<proteinExistence type="predicted"/>
<sequence length="76" mass="8344">MAFTIPGHAQNSSPMEASNLFQVGFMGGKNVVLEAFFLISYWRPQGKTVPGVRIPALMFGRMQAPAHKVEHAAKQD</sequence>
<organism evidence="1 2">
    <name type="scientific">Aspergillus piperis CBS 112811</name>
    <dbReference type="NCBI Taxonomy" id="1448313"/>
    <lineage>
        <taxon>Eukaryota</taxon>
        <taxon>Fungi</taxon>
        <taxon>Dikarya</taxon>
        <taxon>Ascomycota</taxon>
        <taxon>Pezizomycotina</taxon>
        <taxon>Eurotiomycetes</taxon>
        <taxon>Eurotiomycetidae</taxon>
        <taxon>Eurotiales</taxon>
        <taxon>Aspergillaceae</taxon>
        <taxon>Aspergillus</taxon>
        <taxon>Aspergillus subgen. Circumdati</taxon>
    </lineage>
</organism>
<dbReference type="EMBL" id="KZ825065">
    <property type="protein sequence ID" value="RAH56477.1"/>
    <property type="molecule type" value="Genomic_DNA"/>
</dbReference>